<proteinExistence type="predicted"/>
<sequence>MTRYLMDISSSSIQMTPGTETAWYTSKPRGSHLNALVRTDDVSVTMRNIIL</sequence>
<accession>A0A101M0C9</accession>
<organism evidence="1">
    <name type="scientific">Picea glauca</name>
    <name type="common">White spruce</name>
    <name type="synonym">Pinus glauca</name>
    <dbReference type="NCBI Taxonomy" id="3330"/>
    <lineage>
        <taxon>Eukaryota</taxon>
        <taxon>Viridiplantae</taxon>
        <taxon>Streptophyta</taxon>
        <taxon>Embryophyta</taxon>
        <taxon>Tracheophyta</taxon>
        <taxon>Spermatophyta</taxon>
        <taxon>Pinopsida</taxon>
        <taxon>Pinidae</taxon>
        <taxon>Conifers I</taxon>
        <taxon>Pinales</taxon>
        <taxon>Pinaceae</taxon>
        <taxon>Picea</taxon>
    </lineage>
</organism>
<reference evidence="1" key="1">
    <citation type="journal article" date="2015" name="Genome Biol. Evol.">
        <title>Organellar Genomes of White Spruce (Picea glauca): Assembly and Annotation.</title>
        <authorList>
            <person name="Jackman S.D."/>
            <person name="Warren R.L."/>
            <person name="Gibb E.A."/>
            <person name="Vandervalk B.P."/>
            <person name="Mohamadi H."/>
            <person name="Chu J."/>
            <person name="Raymond A."/>
            <person name="Pleasance S."/>
            <person name="Coope R."/>
            <person name="Wildung M.R."/>
            <person name="Ritland C.E."/>
            <person name="Bousquet J."/>
            <person name="Jones S.J."/>
            <person name="Bohlmann J."/>
            <person name="Birol I."/>
        </authorList>
    </citation>
    <scope>NUCLEOTIDE SEQUENCE [LARGE SCALE GENOMIC DNA]</scope>
    <source>
        <tissue evidence="1">Flushing bud</tissue>
    </source>
</reference>
<evidence type="ECO:0000313" key="1">
    <source>
        <dbReference type="EMBL" id="KUM48671.1"/>
    </source>
</evidence>
<comment type="caution">
    <text evidence="1">The sequence shown here is derived from an EMBL/GenBank/DDBJ whole genome shotgun (WGS) entry which is preliminary data.</text>
</comment>
<dbReference type="EMBL" id="LKAM01000005">
    <property type="protein sequence ID" value="KUM48671.1"/>
    <property type="molecule type" value="Genomic_DNA"/>
</dbReference>
<gene>
    <name evidence="1" type="ORF">ABT39_MTgene4686</name>
</gene>
<name>A0A101M0C9_PICGL</name>
<keyword evidence="1" id="KW-0496">Mitochondrion</keyword>
<geneLocation type="mitochondrion" evidence="1"/>
<dbReference type="AlphaFoldDB" id="A0A101M0C9"/>
<protein>
    <submittedName>
        <fullName evidence="1">Uncharacterized protein</fullName>
    </submittedName>
</protein>